<evidence type="ECO:0000313" key="1">
    <source>
        <dbReference type="EMBL" id="KYG66508.1"/>
    </source>
</evidence>
<dbReference type="AlphaFoldDB" id="A0A150WQ40"/>
<accession>A0A150WQ40</accession>
<dbReference type="Pfam" id="PF14255">
    <property type="entry name" value="Zn_ribbon_21"/>
    <property type="match status" value="1"/>
</dbReference>
<proteinExistence type="predicted"/>
<keyword evidence="2" id="KW-1185">Reference proteome</keyword>
<sequence length="63" mass="7397">MEEVEKHFKCPYCFERISMLLDPSISDVQSYVEDCEVCCNPIQITFEVIEDKIKQFQAQKAYG</sequence>
<dbReference type="RefSeq" id="WP_061834072.1">
    <property type="nucleotide sequence ID" value="NZ_LUKE01000001.1"/>
</dbReference>
<name>A0A150WQ40_BDEBC</name>
<organism evidence="1 2">
    <name type="scientific">Bdellovibrio bacteriovorus</name>
    <dbReference type="NCBI Taxonomy" id="959"/>
    <lineage>
        <taxon>Bacteria</taxon>
        <taxon>Pseudomonadati</taxon>
        <taxon>Bdellovibrionota</taxon>
        <taxon>Bdellovibrionia</taxon>
        <taxon>Bdellovibrionales</taxon>
        <taxon>Pseudobdellovibrionaceae</taxon>
        <taxon>Bdellovibrio</taxon>
    </lineage>
</organism>
<comment type="caution">
    <text evidence="1">The sequence shown here is derived from an EMBL/GenBank/DDBJ whole genome shotgun (WGS) entry which is preliminary data.</text>
</comment>
<dbReference type="InterPro" id="IPR017143">
    <property type="entry name" value="UCP037225"/>
</dbReference>
<evidence type="ECO:0008006" key="3">
    <source>
        <dbReference type="Google" id="ProtNLM"/>
    </source>
</evidence>
<dbReference type="InterPro" id="IPR025990">
    <property type="entry name" value="zinc_ribbon_bacterial"/>
</dbReference>
<dbReference type="Proteomes" id="UP000075320">
    <property type="component" value="Unassembled WGS sequence"/>
</dbReference>
<dbReference type="PIRSF" id="PIRSF037225">
    <property type="entry name" value="UCP037225"/>
    <property type="match status" value="1"/>
</dbReference>
<evidence type="ECO:0000313" key="2">
    <source>
        <dbReference type="Proteomes" id="UP000075320"/>
    </source>
</evidence>
<reference evidence="1 2" key="1">
    <citation type="submission" date="2016-03" db="EMBL/GenBank/DDBJ databases">
        <authorList>
            <person name="Ploux O."/>
        </authorList>
    </citation>
    <scope>NUCLEOTIDE SEQUENCE [LARGE SCALE GENOMIC DNA]</scope>
    <source>
        <strain evidence="1 2">R0</strain>
    </source>
</reference>
<dbReference type="EMBL" id="LUKE01000001">
    <property type="protein sequence ID" value="KYG66508.1"/>
    <property type="molecule type" value="Genomic_DNA"/>
</dbReference>
<gene>
    <name evidence="1" type="ORF">AZI86_05535</name>
</gene>
<dbReference type="OrthoDB" id="5295870at2"/>
<protein>
    <recommendedName>
        <fullName evidence="3">CPXCG motif-containing cysteine-rich protein</fullName>
    </recommendedName>
</protein>